<evidence type="ECO:0000313" key="13">
    <source>
        <dbReference type="Proteomes" id="UP000236893"/>
    </source>
</evidence>
<keyword evidence="13" id="KW-1185">Reference proteome</keyword>
<dbReference type="Gene3D" id="3.40.50.300">
    <property type="entry name" value="P-loop containing nucleotide triphosphate hydrolases"/>
    <property type="match status" value="2"/>
</dbReference>
<dbReference type="GO" id="GO:0006281">
    <property type="term" value="P:DNA repair"/>
    <property type="evidence" value="ECO:0007669"/>
    <property type="project" value="UniProtKB-KW"/>
</dbReference>
<evidence type="ECO:0000256" key="3">
    <source>
        <dbReference type="ARBA" id="ARBA00021315"/>
    </source>
</evidence>
<evidence type="ECO:0000256" key="7">
    <source>
        <dbReference type="ARBA" id="ARBA00023204"/>
    </source>
</evidence>
<sequence>MINRISIRNYAIIDQLDIEFSNHLSIITGETGAGKSIILGALGLILGERADSKSLFKDDSKCVIEGSFEIEKYGLKDFFADNDIDYDVNTIIRREITVDGRSRAFVNDSPVNLTLLKELGEQLIDIHSQHQTLQINSAAFQLQVVDGFAQHKNEVEIFRNDFKAYKKNQLKLEKLITQSNEGKTEIDYLQFQFNELEAVKLIDGEQLELENEQQLLSHASEIKSSLGNTVYILDESETPVLGQLKEAIHHISTLEKYNPSIVNIANRLRSVQIELKDVSTEIAALSDRTLIDPERLDFVNERLDLIYRLQQKHRLASIKELLELQQSLNDKINSFNNADEEIERLKKQLEQEFKQIIVKAEKISLQRNKALKDVEQQVTTLLKELGLVNAVFKIENTPLENHQVTVNGLDQIKFLFSANQGFNPQELNKVASGGELSRLMLAIKGLSAKYNALPTIVFDEIDTGVSGEVARKVGNVMHKYAENMQVITITHLPQIASKGQTHFFVYKENKNGHTSTGIRKLSHDERIKEIAVMLSGENPGENALLNAKELLTQVN</sequence>
<comment type="function">
    <text evidence="1 9">May be involved in recombinational repair of damaged DNA.</text>
</comment>
<dbReference type="Pfam" id="PF02463">
    <property type="entry name" value="SMC_N"/>
    <property type="match status" value="1"/>
</dbReference>
<gene>
    <name evidence="12" type="primary">recN</name>
    <name evidence="12" type="ORF">C3K47_18535</name>
</gene>
<name>A0A2S4ZXT5_9SPHI</name>
<evidence type="ECO:0000256" key="4">
    <source>
        <dbReference type="ARBA" id="ARBA00022741"/>
    </source>
</evidence>
<feature type="coiled-coil region" evidence="10">
    <location>
        <begin position="318"/>
        <end position="366"/>
    </location>
</feature>
<evidence type="ECO:0000256" key="8">
    <source>
        <dbReference type="ARBA" id="ARBA00033408"/>
    </source>
</evidence>
<dbReference type="InterPro" id="IPR004604">
    <property type="entry name" value="DNA_recomb/repair_RecN"/>
</dbReference>
<keyword evidence="10" id="KW-0175">Coiled coil</keyword>
<dbReference type="RefSeq" id="WP_103790659.1">
    <property type="nucleotide sequence ID" value="NZ_PQVF01000019.1"/>
</dbReference>
<comment type="caution">
    <text evidence="12">The sequence shown here is derived from an EMBL/GenBank/DDBJ whole genome shotgun (WGS) entry which is preliminary data.</text>
</comment>
<dbReference type="GO" id="GO:0043590">
    <property type="term" value="C:bacterial nucleoid"/>
    <property type="evidence" value="ECO:0007669"/>
    <property type="project" value="TreeGrafter"/>
</dbReference>
<evidence type="ECO:0000256" key="10">
    <source>
        <dbReference type="SAM" id="Coils"/>
    </source>
</evidence>
<reference evidence="12 13" key="1">
    <citation type="submission" date="2018-01" db="EMBL/GenBank/DDBJ databases">
        <authorList>
            <person name="Gaut B.S."/>
            <person name="Morton B.R."/>
            <person name="Clegg M.T."/>
            <person name="Duvall M.R."/>
        </authorList>
    </citation>
    <scope>NUCLEOTIDE SEQUENCE [LARGE SCALE GENOMIC DNA]</scope>
    <source>
        <strain evidence="12 13">HR-AV</strain>
    </source>
</reference>
<keyword evidence="6" id="KW-0067">ATP-binding</keyword>
<dbReference type="NCBIfam" id="TIGR00634">
    <property type="entry name" value="recN"/>
    <property type="match status" value="1"/>
</dbReference>
<dbReference type="PANTHER" id="PTHR11059:SF0">
    <property type="entry name" value="DNA REPAIR PROTEIN RECN"/>
    <property type="match status" value="1"/>
</dbReference>
<dbReference type="AlphaFoldDB" id="A0A2S4ZXT5"/>
<dbReference type="GO" id="GO:0009432">
    <property type="term" value="P:SOS response"/>
    <property type="evidence" value="ECO:0007669"/>
    <property type="project" value="TreeGrafter"/>
</dbReference>
<evidence type="ECO:0000256" key="5">
    <source>
        <dbReference type="ARBA" id="ARBA00022763"/>
    </source>
</evidence>
<keyword evidence="5 9" id="KW-0227">DNA damage</keyword>
<evidence type="ECO:0000256" key="9">
    <source>
        <dbReference type="PIRNR" id="PIRNR003128"/>
    </source>
</evidence>
<dbReference type="Proteomes" id="UP000236893">
    <property type="component" value="Unassembled WGS sequence"/>
</dbReference>
<evidence type="ECO:0000256" key="6">
    <source>
        <dbReference type="ARBA" id="ARBA00022840"/>
    </source>
</evidence>
<accession>A0A2S4ZXT5</accession>
<dbReference type="InterPro" id="IPR003395">
    <property type="entry name" value="RecF/RecN/SMC_N"/>
</dbReference>
<dbReference type="NCBIfam" id="NF008121">
    <property type="entry name" value="PRK10869.1"/>
    <property type="match status" value="1"/>
</dbReference>
<evidence type="ECO:0000256" key="2">
    <source>
        <dbReference type="ARBA" id="ARBA00009441"/>
    </source>
</evidence>
<dbReference type="SUPFAM" id="SSF52540">
    <property type="entry name" value="P-loop containing nucleoside triphosphate hydrolases"/>
    <property type="match status" value="1"/>
</dbReference>
<keyword evidence="4" id="KW-0547">Nucleotide-binding</keyword>
<organism evidence="12 13">
    <name type="scientific">Solitalea longa</name>
    <dbReference type="NCBI Taxonomy" id="2079460"/>
    <lineage>
        <taxon>Bacteria</taxon>
        <taxon>Pseudomonadati</taxon>
        <taxon>Bacteroidota</taxon>
        <taxon>Sphingobacteriia</taxon>
        <taxon>Sphingobacteriales</taxon>
        <taxon>Sphingobacteriaceae</taxon>
        <taxon>Solitalea</taxon>
    </lineage>
</organism>
<dbReference type="PIRSF" id="PIRSF003128">
    <property type="entry name" value="RecN"/>
    <property type="match status" value="1"/>
</dbReference>
<dbReference type="OrthoDB" id="9806954at2"/>
<protein>
    <recommendedName>
        <fullName evidence="3 9">DNA repair protein RecN</fullName>
    </recommendedName>
    <alternativeName>
        <fullName evidence="8 9">Recombination protein N</fullName>
    </alternativeName>
</protein>
<dbReference type="CDD" id="cd03241">
    <property type="entry name" value="ABC_RecN"/>
    <property type="match status" value="2"/>
</dbReference>
<evidence type="ECO:0000259" key="11">
    <source>
        <dbReference type="Pfam" id="PF02463"/>
    </source>
</evidence>
<keyword evidence="7 9" id="KW-0234">DNA repair</keyword>
<dbReference type="GO" id="GO:0005524">
    <property type="term" value="F:ATP binding"/>
    <property type="evidence" value="ECO:0007669"/>
    <property type="project" value="UniProtKB-KW"/>
</dbReference>
<comment type="similarity">
    <text evidence="2 9">Belongs to the RecN family.</text>
</comment>
<evidence type="ECO:0000256" key="1">
    <source>
        <dbReference type="ARBA" id="ARBA00003618"/>
    </source>
</evidence>
<feature type="domain" description="RecF/RecN/SMC N-terminal" evidence="11">
    <location>
        <begin position="1"/>
        <end position="510"/>
    </location>
</feature>
<proteinExistence type="inferred from homology"/>
<evidence type="ECO:0000313" key="12">
    <source>
        <dbReference type="EMBL" id="POY34732.1"/>
    </source>
</evidence>
<dbReference type="GO" id="GO:0006310">
    <property type="term" value="P:DNA recombination"/>
    <property type="evidence" value="ECO:0007669"/>
    <property type="project" value="InterPro"/>
</dbReference>
<dbReference type="InterPro" id="IPR027417">
    <property type="entry name" value="P-loop_NTPase"/>
</dbReference>
<dbReference type="EMBL" id="PQVF01000019">
    <property type="protein sequence ID" value="POY34732.1"/>
    <property type="molecule type" value="Genomic_DNA"/>
</dbReference>
<dbReference type="PANTHER" id="PTHR11059">
    <property type="entry name" value="DNA REPAIR PROTEIN RECN"/>
    <property type="match status" value="1"/>
</dbReference>